<proteinExistence type="predicted"/>
<dbReference type="InterPro" id="IPR028081">
    <property type="entry name" value="Leu-bd"/>
</dbReference>
<feature type="domain" description="Leucine-binding protein" evidence="2">
    <location>
        <begin position="41"/>
        <end position="240"/>
    </location>
</feature>
<feature type="non-terminal residue" evidence="3">
    <location>
        <position position="240"/>
    </location>
</feature>
<dbReference type="Gene3D" id="3.40.50.2300">
    <property type="match status" value="1"/>
</dbReference>
<evidence type="ECO:0000256" key="1">
    <source>
        <dbReference type="ARBA" id="ARBA00022729"/>
    </source>
</evidence>
<evidence type="ECO:0000259" key="2">
    <source>
        <dbReference type="Pfam" id="PF13458"/>
    </source>
</evidence>
<accession>T0ZPJ9</accession>
<dbReference type="AlphaFoldDB" id="T0ZPJ9"/>
<gene>
    <name evidence="3" type="ORF">B1A_13507</name>
</gene>
<organism evidence="3">
    <name type="scientific">mine drainage metagenome</name>
    <dbReference type="NCBI Taxonomy" id="410659"/>
    <lineage>
        <taxon>unclassified sequences</taxon>
        <taxon>metagenomes</taxon>
        <taxon>ecological metagenomes</taxon>
    </lineage>
</organism>
<protein>
    <submittedName>
        <fullName evidence="3">Extracellular ligand-binding receptor</fullName>
    </submittedName>
</protein>
<name>T0ZPJ9_9ZZZZ</name>
<keyword evidence="1" id="KW-0732">Signal</keyword>
<reference evidence="3" key="1">
    <citation type="submission" date="2013-08" db="EMBL/GenBank/DDBJ databases">
        <authorList>
            <person name="Mendez C."/>
            <person name="Richter M."/>
            <person name="Ferrer M."/>
            <person name="Sanchez J."/>
        </authorList>
    </citation>
    <scope>NUCLEOTIDE SEQUENCE</scope>
</reference>
<evidence type="ECO:0000313" key="3">
    <source>
        <dbReference type="EMBL" id="EQD50271.1"/>
    </source>
</evidence>
<keyword evidence="3" id="KW-0675">Receptor</keyword>
<dbReference type="InterPro" id="IPR028082">
    <property type="entry name" value="Peripla_BP_I"/>
</dbReference>
<dbReference type="PANTHER" id="PTHR30483">
    <property type="entry name" value="LEUCINE-SPECIFIC-BINDING PROTEIN"/>
    <property type="match status" value="1"/>
</dbReference>
<reference evidence="3" key="2">
    <citation type="journal article" date="2014" name="ISME J.">
        <title>Microbial stratification in low pH oxic and suboxic macroscopic growths along an acid mine drainage.</title>
        <authorList>
            <person name="Mendez-Garcia C."/>
            <person name="Mesa V."/>
            <person name="Sprenger R.R."/>
            <person name="Richter M."/>
            <person name="Diez M.S."/>
            <person name="Solano J."/>
            <person name="Bargiela R."/>
            <person name="Golyshina O.V."/>
            <person name="Manteca A."/>
            <person name="Ramos J.L."/>
            <person name="Gallego J.R."/>
            <person name="Llorente I."/>
            <person name="Martins Dos Santos V.A."/>
            <person name="Jensen O.N."/>
            <person name="Pelaez A.I."/>
            <person name="Sanchez J."/>
            <person name="Ferrer M."/>
        </authorList>
    </citation>
    <scope>NUCLEOTIDE SEQUENCE</scope>
</reference>
<comment type="caution">
    <text evidence="3">The sequence shown here is derived from an EMBL/GenBank/DDBJ whole genome shotgun (WGS) entry which is preliminary data.</text>
</comment>
<sequence>MKSTRRILRALGVTAVSAASLAMMATSSGASSSGTIAKGKPVVIGISLSLSGDFSADGQAFDQGYHLWATDVNQHGGLLGHKVVLDVVSDASSPTQVVTNYQDLISVQHVNLTFGPFSSLLSLPAAKTVARYGYAMVEGAGGAPSVFQAGLNNLFDVSLPVKDALVPFATWISSLPKNKRPKTAAYVTTNDAFTEPQIPVAQTIMKKAGIKTSYYSVFPSETTDYTPIADAVAAAKAQVV</sequence>
<dbReference type="InterPro" id="IPR051010">
    <property type="entry name" value="BCAA_transport"/>
</dbReference>
<dbReference type="Pfam" id="PF13458">
    <property type="entry name" value="Peripla_BP_6"/>
    <property type="match status" value="1"/>
</dbReference>
<dbReference type="PANTHER" id="PTHR30483:SF37">
    <property type="entry name" value="ABC TRANSPORTER SUBSTRATE-BINDING PROTEIN"/>
    <property type="match status" value="1"/>
</dbReference>
<dbReference type="EMBL" id="AUZX01009879">
    <property type="protein sequence ID" value="EQD50271.1"/>
    <property type="molecule type" value="Genomic_DNA"/>
</dbReference>
<dbReference type="SUPFAM" id="SSF53822">
    <property type="entry name" value="Periplasmic binding protein-like I"/>
    <property type="match status" value="1"/>
</dbReference>